<dbReference type="AlphaFoldDB" id="A0AB33E748"/>
<gene>
    <name evidence="3" type="ORF">CNN82_00860</name>
</gene>
<feature type="signal peptide" evidence="1">
    <location>
        <begin position="1"/>
        <end position="28"/>
    </location>
</feature>
<evidence type="ECO:0000259" key="2">
    <source>
        <dbReference type="Pfam" id="PF07007"/>
    </source>
</evidence>
<evidence type="ECO:0000256" key="1">
    <source>
        <dbReference type="SAM" id="SignalP"/>
    </source>
</evidence>
<proteinExistence type="predicted"/>
<sequence>MELSSVVKNTIFLACSAFFVFSVATVQAEPFYSAKILQADYSAAPNLRLLIRIQDVETGSNEPSGSTRADCMRASKSAAQPGPTPCFSFELDEGDGNVGVLKQTLLNDPQRGSDPIYIELLYKSEQTKNQYGWFDNKTVKLRVDDNNGLNNWDADLPQSLPQVKIVQESDIYQLVLADADALLNSAYHDKANRLSDEKRTAFREVQRAWMKFRDLECVKSIYGEQSASCLIRLTLDRARQIAVAPPSK</sequence>
<protein>
    <submittedName>
        <fullName evidence="3">DUF1311 domain-containing protein</fullName>
    </submittedName>
</protein>
<evidence type="ECO:0000313" key="4">
    <source>
        <dbReference type="Proteomes" id="UP000218385"/>
    </source>
</evidence>
<dbReference type="Gene3D" id="1.20.1270.180">
    <property type="match status" value="1"/>
</dbReference>
<dbReference type="InterPro" id="IPR009739">
    <property type="entry name" value="LprI-like_N"/>
</dbReference>
<feature type="domain" description="Lysozyme inhibitor LprI-like N-terminal" evidence="2">
    <location>
        <begin position="170"/>
        <end position="240"/>
    </location>
</feature>
<reference evidence="3 4" key="1">
    <citation type="submission" date="2017-09" db="EMBL/GenBank/DDBJ databases">
        <title>Complete Genome sequence of Lysobacter capsici KNU-15.</title>
        <authorList>
            <person name="Kim M.-C."/>
            <person name="Yi H."/>
            <person name="Lee D.-W."/>
            <person name="Shin J.-H."/>
        </authorList>
    </citation>
    <scope>NUCLEOTIDE SEQUENCE [LARGE SCALE GENOMIC DNA]</scope>
    <source>
        <strain evidence="3 4">KNU-15</strain>
    </source>
</reference>
<name>A0AB33E748_9PSED</name>
<dbReference type="Proteomes" id="UP000218385">
    <property type="component" value="Chromosome"/>
</dbReference>
<organism evidence="3 4">
    <name type="scientific">Pseudomonas frederiksbergensis</name>
    <dbReference type="NCBI Taxonomy" id="104087"/>
    <lineage>
        <taxon>Bacteria</taxon>
        <taxon>Pseudomonadati</taxon>
        <taxon>Pseudomonadota</taxon>
        <taxon>Gammaproteobacteria</taxon>
        <taxon>Pseudomonadales</taxon>
        <taxon>Pseudomonadaceae</taxon>
        <taxon>Pseudomonas</taxon>
    </lineage>
</organism>
<accession>A0AB33E748</accession>
<dbReference type="Pfam" id="PF07007">
    <property type="entry name" value="LprI"/>
    <property type="match status" value="1"/>
</dbReference>
<keyword evidence="1" id="KW-0732">Signal</keyword>
<evidence type="ECO:0000313" key="3">
    <source>
        <dbReference type="EMBL" id="ATE75021.1"/>
    </source>
</evidence>
<feature type="chain" id="PRO_5044204325" evidence="1">
    <location>
        <begin position="29"/>
        <end position="248"/>
    </location>
</feature>
<dbReference type="EMBL" id="CP023466">
    <property type="protein sequence ID" value="ATE75021.1"/>
    <property type="molecule type" value="Genomic_DNA"/>
</dbReference>